<dbReference type="EMBL" id="KI968712">
    <property type="protein sequence ID" value="EUN29514.1"/>
    <property type="molecule type" value="Genomic_DNA"/>
</dbReference>
<feature type="transmembrane region" description="Helical" evidence="9">
    <location>
        <begin position="317"/>
        <end position="336"/>
    </location>
</feature>
<keyword evidence="11" id="KW-1185">Reference proteome</keyword>
<dbReference type="Pfam" id="PF25539">
    <property type="entry name" value="Bestrophin_2"/>
    <property type="match status" value="1"/>
</dbReference>
<protein>
    <submittedName>
        <fullName evidence="10">Uncharacterized protein</fullName>
    </submittedName>
</protein>
<feature type="transmembrane region" description="Helical" evidence="9">
    <location>
        <begin position="85"/>
        <end position="105"/>
    </location>
</feature>
<dbReference type="GO" id="GO:0005254">
    <property type="term" value="F:chloride channel activity"/>
    <property type="evidence" value="ECO:0007669"/>
    <property type="project" value="InterPro"/>
</dbReference>
<dbReference type="PANTHER" id="PTHR33281">
    <property type="entry name" value="UPF0187 PROTEIN YNEE"/>
    <property type="match status" value="1"/>
</dbReference>
<dbReference type="InterPro" id="IPR044669">
    <property type="entry name" value="YneE/VCCN1/2-like"/>
</dbReference>
<name>W7ER10_BIPV3</name>
<evidence type="ECO:0000313" key="10">
    <source>
        <dbReference type="EMBL" id="EUN29514.1"/>
    </source>
</evidence>
<dbReference type="RefSeq" id="XP_014559057.1">
    <property type="nucleotide sequence ID" value="XM_014703571.1"/>
</dbReference>
<dbReference type="OrthoDB" id="1368at2759"/>
<gene>
    <name evidence="10" type="ORF">COCVIDRAFT_24548</name>
</gene>
<keyword evidence="4 9" id="KW-0812">Transmembrane</keyword>
<keyword evidence="6" id="KW-0406">Ion transport</keyword>
<evidence type="ECO:0000256" key="3">
    <source>
        <dbReference type="ARBA" id="ARBA00022475"/>
    </source>
</evidence>
<feature type="region of interest" description="Disordered" evidence="8">
    <location>
        <begin position="427"/>
        <end position="448"/>
    </location>
</feature>
<feature type="transmembrane region" description="Helical" evidence="9">
    <location>
        <begin position="57"/>
        <end position="79"/>
    </location>
</feature>
<feature type="compositionally biased region" description="Polar residues" evidence="8">
    <location>
        <begin position="439"/>
        <end position="448"/>
    </location>
</feature>
<reference evidence="10 11" key="1">
    <citation type="journal article" date="2013" name="PLoS Genet.">
        <title>Comparative genome structure, secondary metabolite, and effector coding capacity across Cochliobolus pathogens.</title>
        <authorList>
            <person name="Condon B.J."/>
            <person name="Leng Y."/>
            <person name="Wu D."/>
            <person name="Bushley K.E."/>
            <person name="Ohm R.A."/>
            <person name="Otillar R."/>
            <person name="Martin J."/>
            <person name="Schackwitz W."/>
            <person name="Grimwood J."/>
            <person name="MohdZainudin N."/>
            <person name="Xue C."/>
            <person name="Wang R."/>
            <person name="Manning V.A."/>
            <person name="Dhillon B."/>
            <person name="Tu Z.J."/>
            <person name="Steffenson B.J."/>
            <person name="Salamov A."/>
            <person name="Sun H."/>
            <person name="Lowry S."/>
            <person name="LaButti K."/>
            <person name="Han J."/>
            <person name="Copeland A."/>
            <person name="Lindquist E."/>
            <person name="Barry K."/>
            <person name="Schmutz J."/>
            <person name="Baker S.E."/>
            <person name="Ciuffetti L.M."/>
            <person name="Grigoriev I.V."/>
            <person name="Zhong S."/>
            <person name="Turgeon B.G."/>
        </authorList>
    </citation>
    <scope>NUCLEOTIDE SEQUENCE [LARGE SCALE GENOMIC DNA]</scope>
    <source>
        <strain evidence="10 11">FI3</strain>
    </source>
</reference>
<keyword evidence="5 9" id="KW-1133">Transmembrane helix</keyword>
<dbReference type="AlphaFoldDB" id="W7ER10"/>
<proteinExistence type="predicted"/>
<dbReference type="Proteomes" id="UP000054337">
    <property type="component" value="Unassembled WGS sequence"/>
</dbReference>
<evidence type="ECO:0000256" key="6">
    <source>
        <dbReference type="ARBA" id="ARBA00023065"/>
    </source>
</evidence>
<dbReference type="GeneID" id="26253335"/>
<evidence type="ECO:0000256" key="8">
    <source>
        <dbReference type="SAM" id="MobiDB-lite"/>
    </source>
</evidence>
<organism evidence="10 11">
    <name type="scientific">Bipolaris victoriae (strain FI3)</name>
    <name type="common">Victoria blight of oats agent</name>
    <name type="synonym">Cochliobolus victoriae</name>
    <dbReference type="NCBI Taxonomy" id="930091"/>
    <lineage>
        <taxon>Eukaryota</taxon>
        <taxon>Fungi</taxon>
        <taxon>Dikarya</taxon>
        <taxon>Ascomycota</taxon>
        <taxon>Pezizomycotina</taxon>
        <taxon>Dothideomycetes</taxon>
        <taxon>Pleosporomycetidae</taxon>
        <taxon>Pleosporales</taxon>
        <taxon>Pleosporineae</taxon>
        <taxon>Pleosporaceae</taxon>
        <taxon>Bipolaris</taxon>
    </lineage>
</organism>
<keyword evidence="3" id="KW-1003">Cell membrane</keyword>
<evidence type="ECO:0000256" key="1">
    <source>
        <dbReference type="ARBA" id="ARBA00004651"/>
    </source>
</evidence>
<feature type="compositionally biased region" description="Basic and acidic residues" evidence="8">
    <location>
        <begin position="428"/>
        <end position="438"/>
    </location>
</feature>
<comment type="subcellular location">
    <subcellularLocation>
        <location evidence="1">Cell membrane</location>
        <topology evidence="1">Multi-pass membrane protein</topology>
    </subcellularLocation>
</comment>
<dbReference type="HOGENOM" id="CLU_029790_1_0_1"/>
<evidence type="ECO:0000256" key="9">
    <source>
        <dbReference type="SAM" id="Phobius"/>
    </source>
</evidence>
<accession>W7ER10</accession>
<evidence type="ECO:0000256" key="5">
    <source>
        <dbReference type="ARBA" id="ARBA00022989"/>
    </source>
</evidence>
<dbReference type="GO" id="GO:0005886">
    <property type="term" value="C:plasma membrane"/>
    <property type="evidence" value="ECO:0007669"/>
    <property type="project" value="UniProtKB-SubCell"/>
</dbReference>
<dbReference type="PANTHER" id="PTHR33281:SF19">
    <property type="entry name" value="VOLTAGE-DEPENDENT ANION CHANNEL-FORMING PROTEIN YNEE"/>
    <property type="match status" value="1"/>
</dbReference>
<keyword evidence="2" id="KW-0813">Transport</keyword>
<keyword evidence="7 9" id="KW-0472">Membrane</keyword>
<sequence>MSPRSWRHRAVTYQVPSRRQTTGSLDAEDYFVGPRDMAKHSKWPYFMRMHGSVFPKMILPLIVITIWATAITCISQFVYPLVVSNLLLTVLGFVVGLAISFRTSTAYERYTEGRKYWSQLIFVSQNLARTIWIHTKEREGELGKEDLLNKLSALNLLNAYACSIKHRLRFEPGIDYPDLRDRVEFLDTFARAAEVDIPAPADKKKLKAVGEYLGVTFAESNPRKRIKRSKKPLGNLSLEILNHISAYVHSLIENETLTIGLYQNQAITSIVQLNEALIGMDRVLQTPLPIAYSIAISQITWVYVMMLPFQLWDSLRWITIPGCIFAAYIIIGLSAIGREIENPFGHDVNDLPLEAFCEELEMDIDYITSQPPPVAREYMRRDGNMPIWPLSHKNYSGWMARSKQDIRDALMTKTKADMLVRKSFAVPRESESIEEKEQGISQQPHHQE</sequence>
<feature type="transmembrane region" description="Helical" evidence="9">
    <location>
        <begin position="290"/>
        <end position="311"/>
    </location>
</feature>
<evidence type="ECO:0000256" key="7">
    <source>
        <dbReference type="ARBA" id="ARBA00023136"/>
    </source>
</evidence>
<evidence type="ECO:0000313" key="11">
    <source>
        <dbReference type="Proteomes" id="UP000054337"/>
    </source>
</evidence>
<evidence type="ECO:0000256" key="4">
    <source>
        <dbReference type="ARBA" id="ARBA00022692"/>
    </source>
</evidence>
<evidence type="ECO:0000256" key="2">
    <source>
        <dbReference type="ARBA" id="ARBA00022448"/>
    </source>
</evidence>